<evidence type="ECO:0000259" key="1">
    <source>
        <dbReference type="Pfam" id="PF19780"/>
    </source>
</evidence>
<dbReference type="Proteomes" id="UP000199312">
    <property type="component" value="Unassembled WGS sequence"/>
</dbReference>
<dbReference type="OrthoDB" id="7567258at2"/>
<dbReference type="AlphaFoldDB" id="A0A1I6P057"/>
<dbReference type="InterPro" id="IPR046232">
    <property type="entry name" value="DUF6265"/>
</dbReference>
<dbReference type="EMBL" id="FOZP01000001">
    <property type="protein sequence ID" value="SFS33485.1"/>
    <property type="molecule type" value="Genomic_DNA"/>
</dbReference>
<organism evidence="2 3">
    <name type="scientific">Lutibacter maritimus</name>
    <dbReference type="NCBI Taxonomy" id="593133"/>
    <lineage>
        <taxon>Bacteria</taxon>
        <taxon>Pseudomonadati</taxon>
        <taxon>Bacteroidota</taxon>
        <taxon>Flavobacteriia</taxon>
        <taxon>Flavobacteriales</taxon>
        <taxon>Flavobacteriaceae</taxon>
        <taxon>Lutibacter</taxon>
    </lineage>
</organism>
<protein>
    <recommendedName>
        <fullName evidence="1">DUF6265 domain-containing protein</fullName>
    </recommendedName>
</protein>
<gene>
    <name evidence="2" type="ORF">SAMN04488006_0760</name>
</gene>
<reference evidence="3" key="1">
    <citation type="submission" date="2016-10" db="EMBL/GenBank/DDBJ databases">
        <authorList>
            <person name="Varghese N."/>
            <person name="Submissions S."/>
        </authorList>
    </citation>
    <scope>NUCLEOTIDE SEQUENCE [LARGE SCALE GENOMIC DNA]</scope>
    <source>
        <strain evidence="3">DSM 24450</strain>
    </source>
</reference>
<dbReference type="RefSeq" id="WP_090222803.1">
    <property type="nucleotide sequence ID" value="NZ_FOZP01000001.1"/>
</dbReference>
<feature type="domain" description="DUF6265" evidence="1">
    <location>
        <begin position="39"/>
        <end position="145"/>
    </location>
</feature>
<evidence type="ECO:0000313" key="2">
    <source>
        <dbReference type="EMBL" id="SFS33485.1"/>
    </source>
</evidence>
<accession>A0A1I6P057</accession>
<sequence length="165" mass="19445">MKNYLAFLFCIVALNLFSQNTLKYEDSKETFKASIDNVSWIAGYWVGEAFDGDIEEVWTNPLGNSMMGSFKLVVDNVIQFYELCTISEENETLVFRLKHFHNDLKGWEEKDEMIEAPLVKIENNKAYFHKFTFEKISETELNIYVLFEETTGNETEMKFNYKLKH</sequence>
<keyword evidence="3" id="KW-1185">Reference proteome</keyword>
<evidence type="ECO:0000313" key="3">
    <source>
        <dbReference type="Proteomes" id="UP000199312"/>
    </source>
</evidence>
<dbReference type="Pfam" id="PF19780">
    <property type="entry name" value="DUF6265"/>
    <property type="match status" value="1"/>
</dbReference>
<proteinExistence type="predicted"/>
<dbReference type="STRING" id="593133.SAMN04488006_0760"/>
<name>A0A1I6P057_9FLAO</name>